<comment type="caution">
    <text evidence="2">The sequence shown here is derived from an EMBL/GenBank/DDBJ whole genome shotgun (WGS) entry which is preliminary data.</text>
</comment>
<dbReference type="EMBL" id="JADCTT010000002">
    <property type="protein sequence ID" value="KAF9757973.1"/>
    <property type="molecule type" value="Genomic_DNA"/>
</dbReference>
<protein>
    <submittedName>
        <fullName evidence="2">Uncharacterized protein</fullName>
    </submittedName>
</protein>
<reference evidence="2" key="1">
    <citation type="submission" date="2020-10" db="EMBL/GenBank/DDBJ databases">
        <title>High-Quality Genome Resource of Clonostachys rosea strain S41 by Oxford Nanopore Long-Read Sequencing.</title>
        <authorList>
            <person name="Wang H."/>
        </authorList>
    </citation>
    <scope>NUCLEOTIDE SEQUENCE</scope>
    <source>
        <strain evidence="2">S41</strain>
    </source>
</reference>
<sequence length="149" mass="16756">MLSAEPGLDAWWNTVVQIMRDVYKAERVTLAVPADSTDIENVPWGQKATYNEHQEDDLSLGYMARGSSAVQSTGFDLQDPSTGREEQPNTASPRRPDFRSRHSFTSFEESKENSPERPTGSSQRPSVHRSKSYLSRSDIPPRSQARIQS</sequence>
<evidence type="ECO:0000313" key="2">
    <source>
        <dbReference type="EMBL" id="KAF9757973.1"/>
    </source>
</evidence>
<gene>
    <name evidence="2" type="ORF">IM811_008917</name>
</gene>
<evidence type="ECO:0000313" key="3">
    <source>
        <dbReference type="Proteomes" id="UP000616885"/>
    </source>
</evidence>
<organism evidence="2 3">
    <name type="scientific">Bionectria ochroleuca</name>
    <name type="common">Gliocladium roseum</name>
    <dbReference type="NCBI Taxonomy" id="29856"/>
    <lineage>
        <taxon>Eukaryota</taxon>
        <taxon>Fungi</taxon>
        <taxon>Dikarya</taxon>
        <taxon>Ascomycota</taxon>
        <taxon>Pezizomycotina</taxon>
        <taxon>Sordariomycetes</taxon>
        <taxon>Hypocreomycetidae</taxon>
        <taxon>Hypocreales</taxon>
        <taxon>Bionectriaceae</taxon>
        <taxon>Clonostachys</taxon>
    </lineage>
</organism>
<dbReference type="AlphaFoldDB" id="A0A8H7NLP1"/>
<dbReference type="Proteomes" id="UP000616885">
    <property type="component" value="Unassembled WGS sequence"/>
</dbReference>
<feature type="region of interest" description="Disordered" evidence="1">
    <location>
        <begin position="55"/>
        <end position="149"/>
    </location>
</feature>
<proteinExistence type="predicted"/>
<evidence type="ECO:0000256" key="1">
    <source>
        <dbReference type="SAM" id="MobiDB-lite"/>
    </source>
</evidence>
<feature type="compositionally biased region" description="Polar residues" evidence="1">
    <location>
        <begin position="68"/>
        <end position="81"/>
    </location>
</feature>
<name>A0A8H7NLP1_BIOOC</name>
<accession>A0A8H7NLP1</accession>